<dbReference type="PANTHER" id="PTHR32251">
    <property type="entry name" value="3-OXO-5-ALPHA-STEROID 4-DEHYDROGENASE"/>
    <property type="match status" value="1"/>
</dbReference>
<dbReference type="InterPro" id="IPR010721">
    <property type="entry name" value="UstE-like"/>
</dbReference>
<dbReference type="PROSITE" id="PS50244">
    <property type="entry name" value="S5A_REDUCTASE"/>
    <property type="match status" value="1"/>
</dbReference>
<accession>A0A328HEV5</accession>
<comment type="caution">
    <text evidence="2">The sequence shown here is derived from an EMBL/GenBank/DDBJ whole genome shotgun (WGS) entry which is preliminary data.</text>
</comment>
<organism evidence="2 3">
    <name type="scientific">Arthrobacter globiformis</name>
    <dbReference type="NCBI Taxonomy" id="1665"/>
    <lineage>
        <taxon>Bacteria</taxon>
        <taxon>Bacillati</taxon>
        <taxon>Actinomycetota</taxon>
        <taxon>Actinomycetes</taxon>
        <taxon>Micrococcales</taxon>
        <taxon>Micrococcaceae</taxon>
        <taxon>Arthrobacter</taxon>
    </lineage>
</organism>
<feature type="transmembrane region" description="Helical" evidence="1">
    <location>
        <begin position="142"/>
        <end position="161"/>
    </location>
</feature>
<feature type="transmembrane region" description="Helical" evidence="1">
    <location>
        <begin position="90"/>
        <end position="108"/>
    </location>
</feature>
<keyword evidence="1" id="KW-0472">Membrane</keyword>
<feature type="transmembrane region" description="Helical" evidence="1">
    <location>
        <begin position="66"/>
        <end position="84"/>
    </location>
</feature>
<gene>
    <name evidence="2" type="ORF">DBZ45_14510</name>
</gene>
<keyword evidence="1" id="KW-0812">Transmembrane</keyword>
<dbReference type="EMBL" id="QLNP01000089">
    <property type="protein sequence ID" value="RAM36684.1"/>
    <property type="molecule type" value="Genomic_DNA"/>
</dbReference>
<protein>
    <submittedName>
        <fullName evidence="2">Uncharacterized protein</fullName>
    </submittedName>
</protein>
<dbReference type="Pfam" id="PF06966">
    <property type="entry name" value="DUF1295"/>
    <property type="match status" value="1"/>
</dbReference>
<dbReference type="AlphaFoldDB" id="A0A328HEV5"/>
<reference evidence="2 3" key="1">
    <citation type="submission" date="2018-04" db="EMBL/GenBank/DDBJ databases">
        <title>Bacteria isolated from cave deposits of Manipur.</title>
        <authorList>
            <person name="Sahoo D."/>
            <person name="Sarangthem I."/>
            <person name="Nandeibam J."/>
        </authorList>
    </citation>
    <scope>NUCLEOTIDE SEQUENCE [LARGE SCALE GENOMIC DNA]</scope>
    <source>
        <strain evidence="3">mrc11</strain>
    </source>
</reference>
<name>A0A328HEV5_ARTGO</name>
<evidence type="ECO:0000313" key="3">
    <source>
        <dbReference type="Proteomes" id="UP000249166"/>
    </source>
</evidence>
<dbReference type="Proteomes" id="UP000249166">
    <property type="component" value="Unassembled WGS sequence"/>
</dbReference>
<evidence type="ECO:0000313" key="2">
    <source>
        <dbReference type="EMBL" id="RAM36684.1"/>
    </source>
</evidence>
<dbReference type="PANTHER" id="PTHR32251:SF17">
    <property type="entry name" value="STEROID 5-ALPHA REDUCTASE C-TERMINAL DOMAIN-CONTAINING PROTEIN"/>
    <property type="match status" value="1"/>
</dbReference>
<dbReference type="OrthoDB" id="9779233at2"/>
<sequence>MSPFPLEAFVASLPWAALGVVLVLAITYAVAVRAGAGAGATSSVPGGTVADSTVGDSRARHSVMDVAWGPGFVVIALISFVLSAEEGDSGRRVLLLILTGIWGIRLGTHIGRRARGGHEDPRYVALLKGARGSRNAYALRRVYLPQGLVMFFVSLTIQVGMFATGPLGLLAVAGSAVWLTGFIFESVGDRQLEQFKNDPARRGTVLNTGLWRYTRHPNYFGDAAVWAGLFLIAAESWPGVLTILSPALMIWTLTAKTGKPLTEKAMSGRPGYRDYVQSTSGFIPWPPRRH</sequence>
<dbReference type="Gene3D" id="1.20.120.1630">
    <property type="match status" value="1"/>
</dbReference>
<dbReference type="GO" id="GO:0016020">
    <property type="term" value="C:membrane"/>
    <property type="evidence" value="ECO:0007669"/>
    <property type="project" value="TreeGrafter"/>
</dbReference>
<proteinExistence type="predicted"/>
<dbReference type="RefSeq" id="WP_111904581.1">
    <property type="nucleotide sequence ID" value="NZ_QLNP01000089.1"/>
</dbReference>
<evidence type="ECO:0000256" key="1">
    <source>
        <dbReference type="SAM" id="Phobius"/>
    </source>
</evidence>
<feature type="transmembrane region" description="Helical" evidence="1">
    <location>
        <begin position="12"/>
        <end position="31"/>
    </location>
</feature>
<keyword evidence="1" id="KW-1133">Transmembrane helix</keyword>